<gene>
    <name evidence="2" type="ORF">GCM10010991_11380</name>
</gene>
<sequence length="82" mass="8944">MMGFDSSGARNGGSRFRLGLALFGRKSRSVTPAIETVPKVSRAEICRKQNALRSREAKARETEKTDPSATSVAERVRAALYS</sequence>
<keyword evidence="3" id="KW-1185">Reference proteome</keyword>
<evidence type="ECO:0000313" key="3">
    <source>
        <dbReference type="Proteomes" id="UP000598196"/>
    </source>
</evidence>
<dbReference type="RefSeq" id="WP_146285131.1">
    <property type="nucleotide sequence ID" value="NZ_BMLP01000001.1"/>
</dbReference>
<feature type="compositionally biased region" description="Basic and acidic residues" evidence="1">
    <location>
        <begin position="52"/>
        <end position="66"/>
    </location>
</feature>
<feature type="region of interest" description="Disordered" evidence="1">
    <location>
        <begin position="52"/>
        <end position="71"/>
    </location>
</feature>
<evidence type="ECO:0000256" key="1">
    <source>
        <dbReference type="SAM" id="MobiDB-lite"/>
    </source>
</evidence>
<comment type="caution">
    <text evidence="2">The sequence shown here is derived from an EMBL/GenBank/DDBJ whole genome shotgun (WGS) entry which is preliminary data.</text>
</comment>
<dbReference type="Proteomes" id="UP000598196">
    <property type="component" value="Unassembled WGS sequence"/>
</dbReference>
<evidence type="ECO:0000313" key="2">
    <source>
        <dbReference type="EMBL" id="GGO28480.1"/>
    </source>
</evidence>
<dbReference type="EMBL" id="BMLP01000001">
    <property type="protein sequence ID" value="GGO28480.1"/>
    <property type="molecule type" value="Genomic_DNA"/>
</dbReference>
<protein>
    <submittedName>
        <fullName evidence="2">Uncharacterized protein</fullName>
    </submittedName>
</protein>
<proteinExistence type="predicted"/>
<organism evidence="2 3">
    <name type="scientific">Gemmobacter aquaticus</name>
    <dbReference type="NCBI Taxonomy" id="490185"/>
    <lineage>
        <taxon>Bacteria</taxon>
        <taxon>Pseudomonadati</taxon>
        <taxon>Pseudomonadota</taxon>
        <taxon>Alphaproteobacteria</taxon>
        <taxon>Rhodobacterales</taxon>
        <taxon>Paracoccaceae</taxon>
        <taxon>Gemmobacter</taxon>
    </lineage>
</organism>
<reference evidence="2 3" key="1">
    <citation type="journal article" date="2014" name="Int. J. Syst. Evol. Microbiol.">
        <title>Complete genome sequence of Corynebacterium casei LMG S-19264T (=DSM 44701T), isolated from a smear-ripened cheese.</title>
        <authorList>
            <consortium name="US DOE Joint Genome Institute (JGI-PGF)"/>
            <person name="Walter F."/>
            <person name="Albersmeier A."/>
            <person name="Kalinowski J."/>
            <person name="Ruckert C."/>
        </authorList>
    </citation>
    <scope>NUCLEOTIDE SEQUENCE [LARGE SCALE GENOMIC DNA]</scope>
    <source>
        <strain evidence="2 3">CGMCC 1.7029</strain>
    </source>
</reference>
<name>A0A917YIJ2_9RHOB</name>
<accession>A0A917YIJ2</accession>
<dbReference type="AlphaFoldDB" id="A0A917YIJ2"/>